<dbReference type="RefSeq" id="WP_229230689.1">
    <property type="nucleotide sequence ID" value="NZ_AP024525.1"/>
</dbReference>
<sequence>MALLLQNGYVELPSRVAVGEIELEVPGLWEGPPDSLDLSLVADRPTSREAALRLYWLVQRLTHALDAATSRRTVTVILVGYQSSPQAMNELLEFARVLIVDGSLPSERMLGPILRLRLPSTATSQLDGIAEVAEAMSNKPAARELQRLIEGASAGATVVSDRYRAWIEESFSSHRSADA</sequence>
<dbReference type="Proteomes" id="UP001319861">
    <property type="component" value="Chromosome"/>
</dbReference>
<reference evidence="1 2" key="1">
    <citation type="journal article" date="2021" name="J. Biosci. Bioeng.">
        <title>Identification and characterization of a chc gene cluster responsible for the aromatization pathway of cyclohexanecarboxylate degradation in Sinomonas cyclohexanicum ATCC 51369.</title>
        <authorList>
            <person name="Yamamoto T."/>
            <person name="Hasegawa Y."/>
            <person name="Lau P.C.K."/>
            <person name="Iwaki H."/>
        </authorList>
    </citation>
    <scope>NUCLEOTIDE SEQUENCE [LARGE SCALE GENOMIC DNA]</scope>
    <source>
        <strain evidence="1 2">ATCC 51369</strain>
    </source>
</reference>
<proteinExistence type="predicted"/>
<evidence type="ECO:0000313" key="2">
    <source>
        <dbReference type="Proteomes" id="UP001319861"/>
    </source>
</evidence>
<protein>
    <submittedName>
        <fullName evidence="1">Uncharacterized protein</fullName>
    </submittedName>
</protein>
<organism evidence="1 2">
    <name type="scientific">Sinomonas cyclohexanicum</name>
    <name type="common">Corynebacterium cyclohexanicum</name>
    <dbReference type="NCBI Taxonomy" id="322009"/>
    <lineage>
        <taxon>Bacteria</taxon>
        <taxon>Bacillati</taxon>
        <taxon>Actinomycetota</taxon>
        <taxon>Actinomycetes</taxon>
        <taxon>Micrococcales</taxon>
        <taxon>Micrococcaceae</taxon>
        <taxon>Sinomonas</taxon>
    </lineage>
</organism>
<evidence type="ECO:0000313" key="1">
    <source>
        <dbReference type="EMBL" id="BCT78044.1"/>
    </source>
</evidence>
<gene>
    <name evidence="1" type="ORF">SCMU_38860</name>
</gene>
<accession>A0ABN6FMH0</accession>
<name>A0ABN6FMH0_SINCY</name>
<keyword evidence="2" id="KW-1185">Reference proteome</keyword>
<dbReference type="EMBL" id="AP024525">
    <property type="protein sequence ID" value="BCT78044.1"/>
    <property type="molecule type" value="Genomic_DNA"/>
</dbReference>